<dbReference type="EMBL" id="KQ483568">
    <property type="protein sequence ID" value="KYP46144.1"/>
    <property type="molecule type" value="Genomic_DNA"/>
</dbReference>
<accession>A0A151RUD2</accession>
<evidence type="ECO:0000256" key="2">
    <source>
        <dbReference type="ARBA" id="ARBA00022679"/>
    </source>
</evidence>
<name>A0A151RUD2_CAJCA</name>
<dbReference type="InterPro" id="IPR023213">
    <property type="entry name" value="CAT-like_dom_sf"/>
</dbReference>
<sequence length="293" mass="32663">MNHTICDSLGLVQFLTMVGDIARAAPISKFPVWQRELFSARDPPRITFPHHEYEDESQHCNKETWDSHEMAHESFLFGPKEIAFLRNNHLPHHLRKCSTFEILSACLWKCRTIALGMNPNETVGLSPFITAPRGKVGLQVPNGYYGNAFAFPMAISEAGLLCQNPLGYALGLIKKAKAQMSAEYASSIADLMVLKGRPMYKTRGNYLIGDTTHVGFSDVDFGWGSPIYGGPAGAIPFVSFFGRFTNSEGEDGIVVPILLPHHVMKRFLYELVKIITKDPVEKSCNKLAKRSML</sequence>
<dbReference type="OMA" id="SHEMAHE"/>
<proteinExistence type="inferred from homology"/>
<keyword evidence="4" id="KW-1185">Reference proteome</keyword>
<keyword evidence="2" id="KW-0808">Transferase</keyword>
<dbReference type="Pfam" id="PF02458">
    <property type="entry name" value="Transferase"/>
    <property type="match status" value="1"/>
</dbReference>
<dbReference type="PANTHER" id="PTHR31147">
    <property type="entry name" value="ACYL TRANSFERASE 4"/>
    <property type="match status" value="1"/>
</dbReference>
<comment type="similarity">
    <text evidence="1">Belongs to the plant acyltransferase family.</text>
</comment>
<dbReference type="InterPro" id="IPR050898">
    <property type="entry name" value="Plant_acyltransferase"/>
</dbReference>
<dbReference type="Gramene" id="C.cajan_32314.t">
    <property type="protein sequence ID" value="C.cajan_32314.t"/>
    <property type="gene ID" value="C.cajan_32314"/>
</dbReference>
<protein>
    <submittedName>
        <fullName evidence="3">Taxadien-5-alpha-ol O-acetyltransferase</fullName>
    </submittedName>
</protein>
<dbReference type="GO" id="GO:0016740">
    <property type="term" value="F:transferase activity"/>
    <property type="evidence" value="ECO:0007669"/>
    <property type="project" value="UniProtKB-KW"/>
</dbReference>
<dbReference type="PANTHER" id="PTHR31147:SF66">
    <property type="entry name" value="OS05G0315700 PROTEIN"/>
    <property type="match status" value="1"/>
</dbReference>
<gene>
    <name evidence="3" type="ORF">KK1_032311</name>
</gene>
<organism evidence="3 4">
    <name type="scientific">Cajanus cajan</name>
    <name type="common">Pigeon pea</name>
    <name type="synonym">Cajanus indicus</name>
    <dbReference type="NCBI Taxonomy" id="3821"/>
    <lineage>
        <taxon>Eukaryota</taxon>
        <taxon>Viridiplantae</taxon>
        <taxon>Streptophyta</taxon>
        <taxon>Embryophyta</taxon>
        <taxon>Tracheophyta</taxon>
        <taxon>Spermatophyta</taxon>
        <taxon>Magnoliopsida</taxon>
        <taxon>eudicotyledons</taxon>
        <taxon>Gunneridae</taxon>
        <taxon>Pentapetalae</taxon>
        <taxon>rosids</taxon>
        <taxon>fabids</taxon>
        <taxon>Fabales</taxon>
        <taxon>Fabaceae</taxon>
        <taxon>Papilionoideae</taxon>
        <taxon>50 kb inversion clade</taxon>
        <taxon>NPAAA clade</taxon>
        <taxon>indigoferoid/millettioid clade</taxon>
        <taxon>Phaseoleae</taxon>
        <taxon>Cajanus</taxon>
    </lineage>
</organism>
<dbReference type="STRING" id="3821.A0A151RUD2"/>
<reference evidence="3" key="1">
    <citation type="journal article" date="2012" name="Nat. Biotechnol.">
        <title>Draft genome sequence of pigeonpea (Cajanus cajan), an orphan legume crop of resource-poor farmers.</title>
        <authorList>
            <person name="Varshney R.K."/>
            <person name="Chen W."/>
            <person name="Li Y."/>
            <person name="Bharti A.K."/>
            <person name="Saxena R.K."/>
            <person name="Schlueter J.A."/>
            <person name="Donoghue M.T."/>
            <person name="Azam S."/>
            <person name="Fan G."/>
            <person name="Whaley A.M."/>
            <person name="Farmer A.D."/>
            <person name="Sheridan J."/>
            <person name="Iwata A."/>
            <person name="Tuteja R."/>
            <person name="Penmetsa R.V."/>
            <person name="Wu W."/>
            <person name="Upadhyaya H.D."/>
            <person name="Yang S.P."/>
            <person name="Shah T."/>
            <person name="Saxena K.B."/>
            <person name="Michael T."/>
            <person name="McCombie W.R."/>
            <person name="Yang B."/>
            <person name="Zhang G."/>
            <person name="Yang H."/>
            <person name="Wang J."/>
            <person name="Spillane C."/>
            <person name="Cook D.R."/>
            <person name="May G.D."/>
            <person name="Xu X."/>
            <person name="Jackson S.A."/>
        </authorList>
    </citation>
    <scope>NUCLEOTIDE SEQUENCE [LARGE SCALE GENOMIC DNA]</scope>
</reference>
<dbReference type="Gene3D" id="3.30.559.10">
    <property type="entry name" value="Chloramphenicol acetyltransferase-like domain"/>
    <property type="match status" value="2"/>
</dbReference>
<dbReference type="AlphaFoldDB" id="A0A151RUD2"/>
<evidence type="ECO:0000313" key="4">
    <source>
        <dbReference type="Proteomes" id="UP000075243"/>
    </source>
</evidence>
<evidence type="ECO:0000256" key="1">
    <source>
        <dbReference type="ARBA" id="ARBA00009861"/>
    </source>
</evidence>
<dbReference type="Proteomes" id="UP000075243">
    <property type="component" value="Unassembled WGS sequence"/>
</dbReference>
<evidence type="ECO:0000313" key="3">
    <source>
        <dbReference type="EMBL" id="KYP46144.1"/>
    </source>
</evidence>